<dbReference type="AlphaFoldDB" id="A0AA88KHF9"/>
<dbReference type="GeneID" id="68098577"/>
<evidence type="ECO:0008006" key="3">
    <source>
        <dbReference type="Google" id="ProtNLM"/>
    </source>
</evidence>
<accession>A0AA88KHF9</accession>
<proteinExistence type="predicted"/>
<dbReference type="EMBL" id="PYSW02000026">
    <property type="protein sequence ID" value="KAG2381739.1"/>
    <property type="molecule type" value="Genomic_DNA"/>
</dbReference>
<gene>
    <name evidence="1" type="ORF">C9374_006123</name>
</gene>
<dbReference type="PANTHER" id="PTHR33559">
    <property type="entry name" value="PROTEASOME ASSEMBLY CHAPERONE 4"/>
    <property type="match status" value="1"/>
</dbReference>
<dbReference type="PANTHER" id="PTHR33559:SF1">
    <property type="entry name" value="PROTEASOME ASSEMBLY CHAPERONE 4"/>
    <property type="match status" value="1"/>
</dbReference>
<protein>
    <recommendedName>
        <fullName evidence="3">Proteasome assembly chaperone 4</fullName>
    </recommendedName>
</protein>
<dbReference type="Pfam" id="PF16093">
    <property type="entry name" value="PAC4"/>
    <property type="match status" value="1"/>
</dbReference>
<dbReference type="Proteomes" id="UP000816034">
    <property type="component" value="Unassembled WGS sequence"/>
</dbReference>
<dbReference type="GO" id="GO:0043248">
    <property type="term" value="P:proteasome assembly"/>
    <property type="evidence" value="ECO:0007669"/>
    <property type="project" value="InterPro"/>
</dbReference>
<evidence type="ECO:0000313" key="1">
    <source>
        <dbReference type="EMBL" id="KAG2381739.1"/>
    </source>
</evidence>
<dbReference type="InterPro" id="IPR032157">
    <property type="entry name" value="PAC4"/>
</dbReference>
<keyword evidence="2" id="KW-1185">Reference proteome</keyword>
<organism evidence="1 2">
    <name type="scientific">Naegleria lovaniensis</name>
    <name type="common">Amoeba</name>
    <dbReference type="NCBI Taxonomy" id="51637"/>
    <lineage>
        <taxon>Eukaryota</taxon>
        <taxon>Discoba</taxon>
        <taxon>Heterolobosea</taxon>
        <taxon>Tetramitia</taxon>
        <taxon>Eutetramitia</taxon>
        <taxon>Vahlkampfiidae</taxon>
        <taxon>Naegleria</taxon>
    </lineage>
</organism>
<dbReference type="RefSeq" id="XP_044547418.1">
    <property type="nucleotide sequence ID" value="XM_044695949.1"/>
</dbReference>
<evidence type="ECO:0000313" key="2">
    <source>
        <dbReference type="Proteomes" id="UP000816034"/>
    </source>
</evidence>
<reference evidence="1 2" key="1">
    <citation type="journal article" date="2018" name="BMC Genomics">
        <title>The genome of Naegleria lovaniensis, the basis for a comparative approach to unravel pathogenicity factors of the human pathogenic amoeba N. fowleri.</title>
        <authorList>
            <person name="Liechti N."/>
            <person name="Schurch N."/>
            <person name="Bruggmann R."/>
            <person name="Wittwer M."/>
        </authorList>
    </citation>
    <scope>NUCLEOTIDE SEQUENCE [LARGE SCALE GENOMIC DNA]</scope>
    <source>
        <strain evidence="1 2">ATCC 30569</strain>
    </source>
</reference>
<sequence length="144" mass="16291">MSDSVPPLSAMDETHSISPEKIVESNLEIHKYCVEYLNEEKIYILVIINSTNQAWVWVGSQEAPTFKYLSIAMQSKLSPTPICTSVIGHSSMGLPSISSSIAERLTMKFKRVFIVSYNLKEDQDGQLQLFAEKNVFDIFKKLLN</sequence>
<comment type="caution">
    <text evidence="1">The sequence shown here is derived from an EMBL/GenBank/DDBJ whole genome shotgun (WGS) entry which is preliminary data.</text>
</comment>
<name>A0AA88KHF9_NAELO</name>